<feature type="region of interest" description="Disordered" evidence="1">
    <location>
        <begin position="84"/>
        <end position="130"/>
    </location>
</feature>
<gene>
    <name evidence="2" type="ORF">CQ394_14935</name>
</gene>
<evidence type="ECO:0000256" key="1">
    <source>
        <dbReference type="SAM" id="MobiDB-lite"/>
    </source>
</evidence>
<dbReference type="EMBL" id="PDCJ01000002">
    <property type="protein sequence ID" value="PEG29940.1"/>
    <property type="molecule type" value="Genomic_DNA"/>
</dbReference>
<keyword evidence="3" id="KW-1185">Reference proteome</keyword>
<proteinExistence type="predicted"/>
<evidence type="ECO:0000313" key="2">
    <source>
        <dbReference type="EMBL" id="PEG29940.1"/>
    </source>
</evidence>
<sequence length="221" mass="25122">MNIADKYMSQVKNKQFRFIPPKFDQNLFRSDEGSIMGGKINNPVDENLESPNLFPSETSKDQLYCYYNEIGECYKGSNKSNTNMNQGAMGNTENLDYNPSSMSESGGENPSSMSYTEEESTNSMGAGRSDIDKYIPMQPIVKVPLPSEILKNFDLELNEETDLDENRGDAEVNRIFSEIEANNQNVMSAFFDYQIPSPLAKVITKRIVKLSLQYYNKEEME</sequence>
<organism evidence="2 3">
    <name type="scientific">Clostridium neonatale</name>
    <dbReference type="NCBI Taxonomy" id="137838"/>
    <lineage>
        <taxon>Bacteria</taxon>
        <taxon>Bacillati</taxon>
        <taxon>Bacillota</taxon>
        <taxon>Clostridia</taxon>
        <taxon>Eubacteriales</taxon>
        <taxon>Clostridiaceae</taxon>
        <taxon>Clostridium</taxon>
    </lineage>
</organism>
<evidence type="ECO:0000313" key="3">
    <source>
        <dbReference type="Proteomes" id="UP000220840"/>
    </source>
</evidence>
<dbReference type="OrthoDB" id="1932230at2"/>
<dbReference type="RefSeq" id="WP_058294107.1">
    <property type="nucleotide sequence ID" value="NZ_CAMRXG010000057.1"/>
</dbReference>
<feature type="compositionally biased region" description="Polar residues" evidence="1">
    <location>
        <begin position="84"/>
        <end position="115"/>
    </location>
</feature>
<comment type="caution">
    <text evidence="2">The sequence shown here is derived from an EMBL/GenBank/DDBJ whole genome shotgun (WGS) entry which is preliminary data.</text>
</comment>
<protein>
    <submittedName>
        <fullName evidence="2">Uncharacterized protein</fullName>
    </submittedName>
</protein>
<dbReference type="Proteomes" id="UP000220840">
    <property type="component" value="Unassembled WGS sequence"/>
</dbReference>
<name>A0A2A7MEF4_9CLOT</name>
<dbReference type="AlphaFoldDB" id="A0A2A7MEF4"/>
<accession>A0A2A7MEF4</accession>
<dbReference type="STRING" id="137838.GCA_001458595_01219"/>
<reference evidence="2 3" key="1">
    <citation type="submission" date="2017-10" db="EMBL/GenBank/DDBJ databases">
        <title>Effective Description of Clostridium neonatale sp. nov. linked to necrotizing enterocolitis in neonates and a clarification of species assignable to the genus Clostridium (Prazmowski 1880) emend. Lawson and Rainey 2016.</title>
        <authorList>
            <person name="Bernard K."/>
            <person name="Burdz T."/>
            <person name="Wiebe D."/>
            <person name="Balcewich B."/>
            <person name="Alfa M."/>
            <person name="Bernier A.-M."/>
        </authorList>
    </citation>
    <scope>NUCLEOTIDE SEQUENCE [LARGE SCALE GENOMIC DNA]</scope>
    <source>
        <strain evidence="2 3">LCDC99A005</strain>
    </source>
</reference>